<keyword evidence="2" id="KW-1185">Reference proteome</keyword>
<evidence type="ECO:0000313" key="1">
    <source>
        <dbReference type="EMBL" id="CAG9944405.1"/>
    </source>
</evidence>
<protein>
    <submittedName>
        <fullName evidence="1">Uncharacterized protein</fullName>
    </submittedName>
</protein>
<gene>
    <name evidence="1" type="ORF">CRV2_00001569</name>
</gene>
<evidence type="ECO:0000313" key="2">
    <source>
        <dbReference type="Proteomes" id="UP000836387"/>
    </source>
</evidence>
<proteinExistence type="predicted"/>
<reference evidence="1" key="1">
    <citation type="submission" date="2020-04" db="EMBL/GenBank/DDBJ databases">
        <authorList>
            <person name="Broberg M."/>
        </authorList>
    </citation>
    <scope>NUCLEOTIDE SEQUENCE</scope>
</reference>
<comment type="caution">
    <text evidence="1">The sequence shown here is derived from an EMBL/GenBank/DDBJ whole genome shotgun (WGS) entry which is preliminary data.</text>
</comment>
<name>A0ACA9TTX3_BIOOC</name>
<sequence length="156" mass="17120">MGKPTARRFVQYLVGLGVVDAVDGKIGGVVHAAMGLDESLFSTMSNESWHTGIDPKVSGIWNLHNGIQHNGKDSELRFFLMMSSISGSVGTVTEGNYCAGNHFLDMFARYRRAQGRPALAIGFGMISEIGYLHENTDIEALLLRRGIQTINEDEFL</sequence>
<organism evidence="1 2">
    <name type="scientific">Clonostachys rosea f. rosea IK726</name>
    <dbReference type="NCBI Taxonomy" id="1349383"/>
    <lineage>
        <taxon>Eukaryota</taxon>
        <taxon>Fungi</taxon>
        <taxon>Dikarya</taxon>
        <taxon>Ascomycota</taxon>
        <taxon>Pezizomycotina</taxon>
        <taxon>Sordariomycetes</taxon>
        <taxon>Hypocreomycetidae</taxon>
        <taxon>Hypocreales</taxon>
        <taxon>Bionectriaceae</taxon>
        <taxon>Clonostachys</taxon>
    </lineage>
</organism>
<reference evidence="1" key="2">
    <citation type="submission" date="2021-10" db="EMBL/GenBank/DDBJ databases">
        <authorList>
            <person name="Piombo E."/>
        </authorList>
    </citation>
    <scope>NUCLEOTIDE SEQUENCE</scope>
</reference>
<accession>A0ACA9TTX3</accession>
<dbReference type="EMBL" id="CADEHS020000007">
    <property type="protein sequence ID" value="CAG9944405.1"/>
    <property type="molecule type" value="Genomic_DNA"/>
</dbReference>
<dbReference type="Proteomes" id="UP000836387">
    <property type="component" value="Unassembled WGS sequence"/>
</dbReference>